<dbReference type="InterPro" id="IPR036047">
    <property type="entry name" value="F-box-like_dom_sf"/>
</dbReference>
<name>A0A0L0DBA4_THETB</name>
<protein>
    <recommendedName>
        <fullName evidence="2">F-box domain-containing protein</fullName>
    </recommendedName>
</protein>
<feature type="transmembrane region" description="Helical" evidence="1">
    <location>
        <begin position="245"/>
        <end position="266"/>
    </location>
</feature>
<feature type="transmembrane region" description="Helical" evidence="1">
    <location>
        <begin position="177"/>
        <end position="196"/>
    </location>
</feature>
<keyword evidence="1" id="KW-0472">Membrane</keyword>
<reference evidence="3 4" key="1">
    <citation type="submission" date="2010-05" db="EMBL/GenBank/DDBJ databases">
        <title>The Genome Sequence of Thecamonas trahens ATCC 50062.</title>
        <authorList>
            <consortium name="The Broad Institute Genome Sequencing Platform"/>
            <person name="Russ C."/>
            <person name="Cuomo C."/>
            <person name="Shea T."/>
            <person name="Young S.K."/>
            <person name="Zeng Q."/>
            <person name="Koehrsen M."/>
            <person name="Haas B."/>
            <person name="Borodovsky M."/>
            <person name="Guigo R."/>
            <person name="Alvarado L."/>
            <person name="Berlin A."/>
            <person name="Bochicchio J."/>
            <person name="Borenstein D."/>
            <person name="Chapman S."/>
            <person name="Chen Z."/>
            <person name="Freedman E."/>
            <person name="Gellesch M."/>
            <person name="Goldberg J."/>
            <person name="Griggs A."/>
            <person name="Gujja S."/>
            <person name="Heilman E."/>
            <person name="Heiman D."/>
            <person name="Hepburn T."/>
            <person name="Howarth C."/>
            <person name="Jen D."/>
            <person name="Larson L."/>
            <person name="Mehta T."/>
            <person name="Park D."/>
            <person name="Pearson M."/>
            <person name="Roberts A."/>
            <person name="Saif S."/>
            <person name="Shenoy N."/>
            <person name="Sisk P."/>
            <person name="Stolte C."/>
            <person name="Sykes S."/>
            <person name="Thomson T."/>
            <person name="Walk T."/>
            <person name="White J."/>
            <person name="Yandava C."/>
            <person name="Burger G."/>
            <person name="Gray M.W."/>
            <person name="Holland P.W.H."/>
            <person name="King N."/>
            <person name="Lang F.B.F."/>
            <person name="Roger A.J."/>
            <person name="Ruiz-Trillo I."/>
            <person name="Lander E."/>
            <person name="Nusbaum C."/>
        </authorList>
    </citation>
    <scope>NUCLEOTIDE SEQUENCE [LARGE SCALE GENOMIC DNA]</scope>
    <source>
        <strain evidence="3 4">ATCC 50062</strain>
    </source>
</reference>
<feature type="transmembrane region" description="Helical" evidence="1">
    <location>
        <begin position="216"/>
        <end position="238"/>
    </location>
</feature>
<dbReference type="RefSeq" id="XP_013757820.1">
    <property type="nucleotide sequence ID" value="XM_013902366.1"/>
</dbReference>
<dbReference type="EMBL" id="GL349455">
    <property type="protein sequence ID" value="KNC49396.1"/>
    <property type="molecule type" value="Genomic_DNA"/>
</dbReference>
<evidence type="ECO:0000259" key="2">
    <source>
        <dbReference type="PROSITE" id="PS50181"/>
    </source>
</evidence>
<dbReference type="PROSITE" id="PS50181">
    <property type="entry name" value="FBOX"/>
    <property type="match status" value="1"/>
</dbReference>
<dbReference type="AlphaFoldDB" id="A0A0L0DBA4"/>
<evidence type="ECO:0000313" key="3">
    <source>
        <dbReference type="EMBL" id="KNC49396.1"/>
    </source>
</evidence>
<dbReference type="SUPFAM" id="SSF81383">
    <property type="entry name" value="F-box domain"/>
    <property type="match status" value="1"/>
</dbReference>
<keyword evidence="1" id="KW-0812">Transmembrane</keyword>
<evidence type="ECO:0000256" key="1">
    <source>
        <dbReference type="SAM" id="Phobius"/>
    </source>
</evidence>
<sequence length="536" mass="56503">MTDFMVGAIHRVHVPPRRVHDLLHDPHADLGHLAHQLGEAWPDALTLIFPHFDPALLPAILGEDGDGDGDGPTAAAGPSLGRLARRDSPALALLRAAINEPLLPAAGWLLPEARPAARRRIDAARARTLAPAARLPVALWIAARDLGRAVSGDGDDDDVVWDHFALHPLMDERYSPVLVAHALALAFQAGLAAFTARQVLVEQRSFRMLSSEPSPFIAWVAALWSLVLGSIVASPATIVAHTTRWVAVAVAAADMLAFGVMGPILASLHDASIATLVRAVLPSIPGYARLSELVGPSGSRRLRAALRMPDSLAIASSLRILNRRLLAPWPIVDGGNAGCQESKPCLLLELPAELRVAILQLLDARSMLAVAATCSELSAAVDAITLPKGIFRQLVDVGVESERAAKAAAVAREMMDAGESRRDAVDAGIWQALGTLPCYGLVMRDLLFVLDTAAGVINTAAETLDFDQAGNAVACLSIFARALSLPLMTPAVATALKAAPADESLDSGGTRSAVATPLVRPSTDAVFMRARAISRQ</sequence>
<accession>A0A0L0DBA4</accession>
<proteinExistence type="predicted"/>
<feature type="domain" description="F-box" evidence="2">
    <location>
        <begin position="344"/>
        <end position="394"/>
    </location>
</feature>
<keyword evidence="1" id="KW-1133">Transmembrane helix</keyword>
<evidence type="ECO:0000313" key="4">
    <source>
        <dbReference type="Proteomes" id="UP000054408"/>
    </source>
</evidence>
<dbReference type="InterPro" id="IPR001810">
    <property type="entry name" value="F-box_dom"/>
</dbReference>
<gene>
    <name evidence="3" type="ORF">AMSG_05397</name>
</gene>
<dbReference type="Proteomes" id="UP000054408">
    <property type="component" value="Unassembled WGS sequence"/>
</dbReference>
<keyword evidence="4" id="KW-1185">Reference proteome</keyword>
<organism evidence="3 4">
    <name type="scientific">Thecamonas trahens ATCC 50062</name>
    <dbReference type="NCBI Taxonomy" id="461836"/>
    <lineage>
        <taxon>Eukaryota</taxon>
        <taxon>Apusozoa</taxon>
        <taxon>Apusomonadida</taxon>
        <taxon>Apusomonadidae</taxon>
        <taxon>Thecamonas</taxon>
    </lineage>
</organism>
<dbReference type="GeneID" id="25564822"/>